<name>A0AAE1I8B8_9HYPO</name>
<dbReference type="Proteomes" id="UP001273209">
    <property type="component" value="Unassembled WGS sequence"/>
</dbReference>
<gene>
    <name evidence="2" type="ORF">Triagg1_10869</name>
</gene>
<dbReference type="RefSeq" id="XP_062750189.1">
    <property type="nucleotide sequence ID" value="XM_062894988.1"/>
</dbReference>
<sequence length="160" mass="17561">MIQHLSGRAPPGSFKASLLPLWWTPVWADRRSDEEAADTIRRETVAELGRSCLAGSLGSAGPKHNRHKKESTRMKDGMGMDGLKPRKWQRQRERERGRREREEAKMALFTVHDLTGADPTSPSPSTSTSTSTSTSNGATPRAAALGGLDNLKNLISELCH</sequence>
<evidence type="ECO:0000313" key="3">
    <source>
        <dbReference type="Proteomes" id="UP001273209"/>
    </source>
</evidence>
<keyword evidence="3" id="KW-1185">Reference proteome</keyword>
<feature type="compositionally biased region" description="Low complexity" evidence="1">
    <location>
        <begin position="119"/>
        <end position="135"/>
    </location>
</feature>
<dbReference type="GeneID" id="87914892"/>
<feature type="region of interest" description="Disordered" evidence="1">
    <location>
        <begin position="53"/>
        <end position="144"/>
    </location>
</feature>
<feature type="compositionally biased region" description="Basic and acidic residues" evidence="1">
    <location>
        <begin position="90"/>
        <end position="105"/>
    </location>
</feature>
<evidence type="ECO:0000313" key="2">
    <source>
        <dbReference type="EMBL" id="KAK4060207.1"/>
    </source>
</evidence>
<dbReference type="AlphaFoldDB" id="A0AAE1I8B8"/>
<reference evidence="2" key="1">
    <citation type="submission" date="2023-11" db="EMBL/GenBank/DDBJ databases">
        <title>The genome sequences of three competitors of mushroom-forming fungi.</title>
        <authorList>
            <person name="Beijen E."/>
            <person name="Ohm R.A."/>
        </authorList>
    </citation>
    <scope>NUCLEOTIDE SEQUENCE</scope>
    <source>
        <strain evidence="2">CBS 100526</strain>
    </source>
</reference>
<proteinExistence type="predicted"/>
<organism evidence="2 3">
    <name type="scientific">Trichoderma aggressivum f. europaeum</name>
    <dbReference type="NCBI Taxonomy" id="173218"/>
    <lineage>
        <taxon>Eukaryota</taxon>
        <taxon>Fungi</taxon>
        <taxon>Dikarya</taxon>
        <taxon>Ascomycota</taxon>
        <taxon>Pezizomycotina</taxon>
        <taxon>Sordariomycetes</taxon>
        <taxon>Hypocreomycetidae</taxon>
        <taxon>Hypocreales</taxon>
        <taxon>Hypocreaceae</taxon>
        <taxon>Trichoderma</taxon>
    </lineage>
</organism>
<accession>A0AAE1I8B8</accession>
<evidence type="ECO:0000256" key="1">
    <source>
        <dbReference type="SAM" id="MobiDB-lite"/>
    </source>
</evidence>
<comment type="caution">
    <text evidence="2">The sequence shown here is derived from an EMBL/GenBank/DDBJ whole genome shotgun (WGS) entry which is preliminary data.</text>
</comment>
<dbReference type="EMBL" id="JAWRVG010000090">
    <property type="protein sequence ID" value="KAK4060207.1"/>
    <property type="molecule type" value="Genomic_DNA"/>
</dbReference>
<protein>
    <submittedName>
        <fullName evidence="2">Uncharacterized protein</fullName>
    </submittedName>
</protein>